<feature type="region of interest" description="Disordered" evidence="3">
    <location>
        <begin position="144"/>
        <end position="187"/>
    </location>
</feature>
<dbReference type="InterPro" id="IPR009057">
    <property type="entry name" value="Homeodomain-like_sf"/>
</dbReference>
<dbReference type="PANTHER" id="PTHR30055">
    <property type="entry name" value="HTH-TYPE TRANSCRIPTIONAL REGULATOR RUTR"/>
    <property type="match status" value="1"/>
</dbReference>
<dbReference type="PROSITE" id="PS50977">
    <property type="entry name" value="HTH_TETR_2"/>
    <property type="match status" value="1"/>
</dbReference>
<dbReference type="Proteomes" id="UP000186456">
    <property type="component" value="Unassembled WGS sequence"/>
</dbReference>
<sequence length="298" mass="31173">MTRANDEPPAVAGAARADTVTAVAPAREDISPDDSVGAAREGVRGHTPDPTSRPTPAHSSGTAPDRSPGTARDRAKADRRAALLAAAARLFAERGFDGVTLGDIGEAAGVSGPAVYRHVAGKQALLGAILVDVSERLLEGGRRVAKSAAANTSAEPPPDTPPATTPTRRVAESPRDRAYKASAPHGADDSDAVLRALVDFHVAFALAEADVIRVQDRDLDRLSPDDRRTVRRLQNAYVAVWTEALATAHPDAETPAERRVRALACFGLINSTPHSVRGVPAARVRPTLTRMALAALTA</sequence>
<feature type="compositionally biased region" description="Basic and acidic residues" evidence="3">
    <location>
        <begin position="169"/>
        <end position="179"/>
    </location>
</feature>
<dbReference type="InterPro" id="IPR001647">
    <property type="entry name" value="HTH_TetR"/>
</dbReference>
<evidence type="ECO:0000256" key="2">
    <source>
        <dbReference type="PROSITE-ProRule" id="PRU00335"/>
    </source>
</evidence>
<accession>A0A1H0NHR5</accession>
<evidence type="ECO:0000256" key="1">
    <source>
        <dbReference type="ARBA" id="ARBA00023125"/>
    </source>
</evidence>
<protein>
    <submittedName>
        <fullName evidence="5">Transcriptional regulator, TetR family</fullName>
    </submittedName>
</protein>
<evidence type="ECO:0000259" key="4">
    <source>
        <dbReference type="PROSITE" id="PS50977"/>
    </source>
</evidence>
<dbReference type="InterPro" id="IPR041490">
    <property type="entry name" value="KstR2_TetR_C"/>
</dbReference>
<keyword evidence="1 2" id="KW-0238">DNA-binding</keyword>
<evidence type="ECO:0000313" key="6">
    <source>
        <dbReference type="Proteomes" id="UP000186456"/>
    </source>
</evidence>
<name>A0A1H0NHR5_MICTS</name>
<feature type="compositionally biased region" description="Polar residues" evidence="3">
    <location>
        <begin position="49"/>
        <end position="62"/>
    </location>
</feature>
<dbReference type="InterPro" id="IPR050109">
    <property type="entry name" value="HTH-type_TetR-like_transc_reg"/>
</dbReference>
<dbReference type="EMBL" id="FNJN01000003">
    <property type="protein sequence ID" value="SDO92108.1"/>
    <property type="molecule type" value="Genomic_DNA"/>
</dbReference>
<proteinExistence type="predicted"/>
<evidence type="ECO:0000313" key="5">
    <source>
        <dbReference type="EMBL" id="SDO92108.1"/>
    </source>
</evidence>
<dbReference type="Gene3D" id="1.10.357.10">
    <property type="entry name" value="Tetracycline Repressor, domain 2"/>
    <property type="match status" value="1"/>
</dbReference>
<dbReference type="GO" id="GO:0003700">
    <property type="term" value="F:DNA-binding transcription factor activity"/>
    <property type="evidence" value="ECO:0007669"/>
    <property type="project" value="TreeGrafter"/>
</dbReference>
<evidence type="ECO:0000256" key="3">
    <source>
        <dbReference type="SAM" id="MobiDB-lite"/>
    </source>
</evidence>
<gene>
    <name evidence="5" type="ORF">SAMN04487788_1347</name>
</gene>
<dbReference type="Pfam" id="PF17932">
    <property type="entry name" value="TetR_C_24"/>
    <property type="match status" value="1"/>
</dbReference>
<dbReference type="SUPFAM" id="SSF46689">
    <property type="entry name" value="Homeodomain-like"/>
    <property type="match status" value="1"/>
</dbReference>
<dbReference type="Pfam" id="PF00440">
    <property type="entry name" value="TetR_N"/>
    <property type="match status" value="1"/>
</dbReference>
<feature type="region of interest" description="Disordered" evidence="3">
    <location>
        <begin position="1"/>
        <end position="77"/>
    </location>
</feature>
<dbReference type="InterPro" id="IPR023772">
    <property type="entry name" value="DNA-bd_HTH_TetR-type_CS"/>
</dbReference>
<dbReference type="Gene3D" id="1.10.10.60">
    <property type="entry name" value="Homeodomain-like"/>
    <property type="match status" value="1"/>
</dbReference>
<feature type="domain" description="HTH tetR-type" evidence="4">
    <location>
        <begin position="77"/>
        <end position="137"/>
    </location>
</feature>
<feature type="compositionally biased region" description="Pro residues" evidence="3">
    <location>
        <begin position="155"/>
        <end position="164"/>
    </location>
</feature>
<dbReference type="GO" id="GO:0000976">
    <property type="term" value="F:transcription cis-regulatory region binding"/>
    <property type="evidence" value="ECO:0007669"/>
    <property type="project" value="TreeGrafter"/>
</dbReference>
<reference evidence="5 6" key="1">
    <citation type="submission" date="2016-10" db="EMBL/GenBank/DDBJ databases">
        <authorList>
            <person name="de Groot N.N."/>
        </authorList>
    </citation>
    <scope>NUCLEOTIDE SEQUENCE [LARGE SCALE GENOMIC DNA]</scope>
    <source>
        <strain evidence="5 6">StLB037</strain>
    </source>
</reference>
<feature type="DNA-binding region" description="H-T-H motif" evidence="2">
    <location>
        <begin position="100"/>
        <end position="119"/>
    </location>
</feature>
<dbReference type="PROSITE" id="PS01081">
    <property type="entry name" value="HTH_TETR_1"/>
    <property type="match status" value="1"/>
</dbReference>
<dbReference type="AlphaFoldDB" id="A0A1H0NHR5"/>
<dbReference type="PANTHER" id="PTHR30055:SF237">
    <property type="entry name" value="TRANSCRIPTIONAL REPRESSOR MCE3R"/>
    <property type="match status" value="1"/>
</dbReference>
<organism evidence="5 6">
    <name type="scientific">Microbacterium testaceum (strain StLB037)</name>
    <dbReference type="NCBI Taxonomy" id="979556"/>
    <lineage>
        <taxon>Bacteria</taxon>
        <taxon>Bacillati</taxon>
        <taxon>Actinomycetota</taxon>
        <taxon>Actinomycetes</taxon>
        <taxon>Micrococcales</taxon>
        <taxon>Microbacteriaceae</taxon>
        <taxon>Microbacterium</taxon>
    </lineage>
</organism>
<dbReference type="PRINTS" id="PR00455">
    <property type="entry name" value="HTHTETR"/>
</dbReference>